<name>X0V9N6_9ZZZZ</name>
<organism evidence="1">
    <name type="scientific">marine sediment metagenome</name>
    <dbReference type="NCBI Taxonomy" id="412755"/>
    <lineage>
        <taxon>unclassified sequences</taxon>
        <taxon>metagenomes</taxon>
        <taxon>ecological metagenomes</taxon>
    </lineage>
</organism>
<comment type="caution">
    <text evidence="1">The sequence shown here is derived from an EMBL/GenBank/DDBJ whole genome shotgun (WGS) entry which is preliminary data.</text>
</comment>
<accession>X0V9N6</accession>
<sequence length="88" mass="10245">MARNDGILDLDAMIGKDERDRKFFSSGNQKYNPRIKIYYNSDNDVLTLEEILYLGTPNEIIYSQTYYYTDVTNSGVDHVTTIEPWVIL</sequence>
<dbReference type="AlphaFoldDB" id="X0V9N6"/>
<protein>
    <submittedName>
        <fullName evidence="1">Uncharacterized protein</fullName>
    </submittedName>
</protein>
<dbReference type="EMBL" id="BARS01013496">
    <property type="protein sequence ID" value="GAF97340.1"/>
    <property type="molecule type" value="Genomic_DNA"/>
</dbReference>
<proteinExistence type="predicted"/>
<gene>
    <name evidence="1" type="ORF">S01H1_23398</name>
</gene>
<evidence type="ECO:0000313" key="1">
    <source>
        <dbReference type="EMBL" id="GAF97340.1"/>
    </source>
</evidence>
<reference evidence="1" key="1">
    <citation type="journal article" date="2014" name="Front. Microbiol.">
        <title>High frequency of phylogenetically diverse reductive dehalogenase-homologous genes in deep subseafloor sedimentary metagenomes.</title>
        <authorList>
            <person name="Kawai M."/>
            <person name="Futagami T."/>
            <person name="Toyoda A."/>
            <person name="Takaki Y."/>
            <person name="Nishi S."/>
            <person name="Hori S."/>
            <person name="Arai W."/>
            <person name="Tsubouchi T."/>
            <person name="Morono Y."/>
            <person name="Uchiyama I."/>
            <person name="Ito T."/>
            <person name="Fujiyama A."/>
            <person name="Inagaki F."/>
            <person name="Takami H."/>
        </authorList>
    </citation>
    <scope>NUCLEOTIDE SEQUENCE</scope>
    <source>
        <strain evidence="1">Expedition CK06-06</strain>
    </source>
</reference>